<dbReference type="AlphaFoldDB" id="A0A1I5Y692"/>
<dbReference type="InterPro" id="IPR025619">
    <property type="entry name" value="YlzJ"/>
</dbReference>
<dbReference type="EMBL" id="FOXD01000036">
    <property type="protein sequence ID" value="SFQ39674.1"/>
    <property type="molecule type" value="Genomic_DNA"/>
</dbReference>
<proteinExistence type="predicted"/>
<name>A0A1I5Y692_9BACI</name>
<dbReference type="RefSeq" id="WP_093339712.1">
    <property type="nucleotide sequence ID" value="NZ_FOXD01000036.1"/>
</dbReference>
<dbReference type="STRING" id="1884432.SAMN05518683_13619"/>
<protein>
    <submittedName>
        <fullName evidence="1">YlzJ-like protein</fullName>
    </submittedName>
</protein>
<gene>
    <name evidence="1" type="ORF">SAMN05518683_13619</name>
</gene>
<reference evidence="2" key="1">
    <citation type="submission" date="2016-10" db="EMBL/GenBank/DDBJ databases">
        <authorList>
            <person name="Varghese N."/>
            <person name="Submissions S."/>
        </authorList>
    </citation>
    <scope>NUCLEOTIDE SEQUENCE [LARGE SCALE GENOMIC DNA]</scope>
    <source>
        <strain evidence="2">S7</strain>
    </source>
</reference>
<evidence type="ECO:0000313" key="1">
    <source>
        <dbReference type="EMBL" id="SFQ39674.1"/>
    </source>
</evidence>
<evidence type="ECO:0000313" key="2">
    <source>
        <dbReference type="Proteomes" id="UP000198892"/>
    </source>
</evidence>
<organism evidence="1 2">
    <name type="scientific">Salibacterium halotolerans</name>
    <dbReference type="NCBI Taxonomy" id="1884432"/>
    <lineage>
        <taxon>Bacteria</taxon>
        <taxon>Bacillati</taxon>
        <taxon>Bacillota</taxon>
        <taxon>Bacilli</taxon>
        <taxon>Bacillales</taxon>
        <taxon>Bacillaceae</taxon>
    </lineage>
</organism>
<dbReference type="Pfam" id="PF14035">
    <property type="entry name" value="YlzJ"/>
    <property type="match status" value="1"/>
</dbReference>
<dbReference type="Proteomes" id="UP000198892">
    <property type="component" value="Unassembled WGS sequence"/>
</dbReference>
<sequence>MILYTPLPPESVFPSETGENMEMKTVEAGSGVVTLYRNEQKQWVVHALQSSDPQDYLHSACQPGAIWNQSE</sequence>
<dbReference type="OrthoDB" id="1683573at2"/>
<accession>A0A1I5Y692</accession>
<keyword evidence="2" id="KW-1185">Reference proteome</keyword>